<keyword evidence="2" id="KW-1185">Reference proteome</keyword>
<dbReference type="Proteomes" id="UP000790709">
    <property type="component" value="Unassembled WGS sequence"/>
</dbReference>
<accession>A0ACB8BHS6</accession>
<evidence type="ECO:0000313" key="2">
    <source>
        <dbReference type="Proteomes" id="UP000790709"/>
    </source>
</evidence>
<dbReference type="EMBL" id="MU266410">
    <property type="protein sequence ID" value="KAH7925062.1"/>
    <property type="molecule type" value="Genomic_DNA"/>
</dbReference>
<reference evidence="1" key="1">
    <citation type="journal article" date="2021" name="New Phytol.">
        <title>Evolutionary innovations through gain and loss of genes in the ectomycorrhizal Boletales.</title>
        <authorList>
            <person name="Wu G."/>
            <person name="Miyauchi S."/>
            <person name="Morin E."/>
            <person name="Kuo A."/>
            <person name="Drula E."/>
            <person name="Varga T."/>
            <person name="Kohler A."/>
            <person name="Feng B."/>
            <person name="Cao Y."/>
            <person name="Lipzen A."/>
            <person name="Daum C."/>
            <person name="Hundley H."/>
            <person name="Pangilinan J."/>
            <person name="Johnson J."/>
            <person name="Barry K."/>
            <person name="LaButti K."/>
            <person name="Ng V."/>
            <person name="Ahrendt S."/>
            <person name="Min B."/>
            <person name="Choi I.G."/>
            <person name="Park H."/>
            <person name="Plett J.M."/>
            <person name="Magnuson J."/>
            <person name="Spatafora J.W."/>
            <person name="Nagy L.G."/>
            <person name="Henrissat B."/>
            <person name="Grigoriev I.V."/>
            <person name="Yang Z.L."/>
            <person name="Xu J."/>
            <person name="Martin F.M."/>
        </authorList>
    </citation>
    <scope>NUCLEOTIDE SEQUENCE</scope>
    <source>
        <strain evidence="1">KUC20120723A-06</strain>
    </source>
</reference>
<name>A0ACB8BHS6_9AGAM</name>
<proteinExistence type="predicted"/>
<protein>
    <submittedName>
        <fullName evidence="1">Uncharacterized protein</fullName>
    </submittedName>
</protein>
<evidence type="ECO:0000313" key="1">
    <source>
        <dbReference type="EMBL" id="KAH7925062.1"/>
    </source>
</evidence>
<organism evidence="1 2">
    <name type="scientific">Leucogyrophana mollusca</name>
    <dbReference type="NCBI Taxonomy" id="85980"/>
    <lineage>
        <taxon>Eukaryota</taxon>
        <taxon>Fungi</taxon>
        <taxon>Dikarya</taxon>
        <taxon>Basidiomycota</taxon>
        <taxon>Agaricomycotina</taxon>
        <taxon>Agaricomycetes</taxon>
        <taxon>Agaricomycetidae</taxon>
        <taxon>Boletales</taxon>
        <taxon>Boletales incertae sedis</taxon>
        <taxon>Leucogyrophana</taxon>
    </lineage>
</organism>
<sequence length="459" mass="50489">MEEQTNSGVLRIRSEAENDLLSHVAQASSAYALAEMGEEINHLTPVYRLPDEILLVCFAKAIQAWKSSSRRRVDGGTPAITASHVSRHWRRLAINTPSLWTDVHITPNRLHDVGVIEDILRRSANMPIIMNFEHCVGVGAKPSLEPRGSSGDRHAYHDIADALRPSLHRISTLSMLDSGSAASSFLSHILTVSSPPSSEPFKALTTLTLTNPHRQDIGKPIAYPLFRQFLLASPNLKNLTLCGKVVDFARNNSATAISLPSLETMSIIAPPSAYRAPLNTITPLFAPTLHHLQFHKMVLLWTKDVVDALFKDDSSPKFLSARSLTLGSICFHGADRARLFVQAFPHVSHLAIDALTLGQIEPALCRAGEEDPEPAGAVWPNIRYLTLDYTSLTSTKCLSGVCYWLEARRNQGRMPLGIRVVCTAETRHCEGFVTHVEKLREYGEVELGHVVGDIALGTL</sequence>
<gene>
    <name evidence="1" type="ORF">BV22DRAFT_1129329</name>
</gene>
<comment type="caution">
    <text evidence="1">The sequence shown here is derived from an EMBL/GenBank/DDBJ whole genome shotgun (WGS) entry which is preliminary data.</text>
</comment>